<protein>
    <submittedName>
        <fullName evidence="2">DUF397 domain-containing protein</fullName>
    </submittedName>
</protein>
<sequence length="64" mass="7223">MDHSGPEPLLWRKSRASQGADECVELSVLDTMVFIRDSRNVGGGMLAFTRSQLRELFERLRAEG</sequence>
<organism evidence="2 3">
    <name type="scientific">Actinomadura graeca</name>
    <dbReference type="NCBI Taxonomy" id="2750812"/>
    <lineage>
        <taxon>Bacteria</taxon>
        <taxon>Bacillati</taxon>
        <taxon>Actinomycetota</taxon>
        <taxon>Actinomycetes</taxon>
        <taxon>Streptosporangiales</taxon>
        <taxon>Thermomonosporaceae</taxon>
        <taxon>Actinomadura</taxon>
    </lineage>
</organism>
<evidence type="ECO:0000259" key="1">
    <source>
        <dbReference type="Pfam" id="PF04149"/>
    </source>
</evidence>
<name>A0ABX8QX84_9ACTN</name>
<evidence type="ECO:0000313" key="3">
    <source>
        <dbReference type="Proteomes" id="UP001049518"/>
    </source>
</evidence>
<dbReference type="Pfam" id="PF04149">
    <property type="entry name" value="DUF397"/>
    <property type="match status" value="1"/>
</dbReference>
<reference evidence="2" key="1">
    <citation type="submission" date="2020-07" db="EMBL/GenBank/DDBJ databases">
        <authorList>
            <person name="Tarantini F.S."/>
            <person name="Hong K.W."/>
            <person name="Chan K.G."/>
        </authorList>
    </citation>
    <scope>NUCLEOTIDE SEQUENCE</scope>
    <source>
        <strain evidence="2">32-07</strain>
    </source>
</reference>
<dbReference type="InterPro" id="IPR007278">
    <property type="entry name" value="DUF397"/>
</dbReference>
<dbReference type="Proteomes" id="UP001049518">
    <property type="component" value="Chromosome"/>
</dbReference>
<proteinExistence type="predicted"/>
<gene>
    <name evidence="2" type="ORF">AGRA3207_003331</name>
</gene>
<dbReference type="EMBL" id="CP059572">
    <property type="protein sequence ID" value="QXJ22342.1"/>
    <property type="molecule type" value="Genomic_DNA"/>
</dbReference>
<keyword evidence="3" id="KW-1185">Reference proteome</keyword>
<dbReference type="RefSeq" id="WP_231335569.1">
    <property type="nucleotide sequence ID" value="NZ_CP059572.1"/>
</dbReference>
<evidence type="ECO:0000313" key="2">
    <source>
        <dbReference type="EMBL" id="QXJ22342.1"/>
    </source>
</evidence>
<feature type="domain" description="DUF397" evidence="1">
    <location>
        <begin position="11"/>
        <end position="60"/>
    </location>
</feature>
<accession>A0ABX8QX84</accession>